<accession>A0A0A2W025</accession>
<comment type="caution">
    <text evidence="1">The sequence shown here is derived from an EMBL/GenBank/DDBJ whole genome shotgun (WGS) entry which is preliminary data.</text>
</comment>
<evidence type="ECO:0000313" key="2">
    <source>
        <dbReference type="Proteomes" id="UP000030106"/>
    </source>
</evidence>
<reference evidence="1 2" key="1">
    <citation type="submission" date="2012-10" db="EMBL/GenBank/DDBJ databases">
        <title>Genome sequencing and analysis of entomopathogenic fungi Beauveria bassiana D1-5.</title>
        <authorList>
            <person name="Li Q."/>
            <person name="Wang L."/>
            <person name="Zhang Z."/>
            <person name="Wang Q."/>
            <person name="Ren J."/>
            <person name="Wang M."/>
            <person name="Xu W."/>
            <person name="Wang J."/>
            <person name="Lu Y."/>
            <person name="Du Q."/>
            <person name="Sun Z."/>
        </authorList>
    </citation>
    <scope>NUCLEOTIDE SEQUENCE [LARGE SCALE GENOMIC DNA]</scope>
    <source>
        <strain evidence="1 2">D1-5</strain>
    </source>
</reference>
<evidence type="ECO:0000313" key="1">
    <source>
        <dbReference type="EMBL" id="KGQ06334.1"/>
    </source>
</evidence>
<sequence>MSSGTWEYTCQGSYSKLDNQLPPLESQYHVLSNPLPPEMWIGAIIDQPQNPQILNTRHETPQFEPARIREATKRNEFFTLRCARGKEGGPVTCSMQMLAPTMRTVELASPTAKDYTRTRVSSAAVQDWLARHRHKKPLYMVTGIKTVTDARFVHRYPRGVKKWYTWQGLRERRLRPQQPPDLVATTMTGEHPFSVRITKMEYKKTGKDRWADYEWVYEPFTEGALAH</sequence>
<dbReference type="EMBL" id="ANFO01000828">
    <property type="protein sequence ID" value="KGQ06334.1"/>
    <property type="molecule type" value="Genomic_DNA"/>
</dbReference>
<proteinExistence type="predicted"/>
<dbReference type="Proteomes" id="UP000030106">
    <property type="component" value="Unassembled WGS sequence"/>
</dbReference>
<dbReference type="HOGENOM" id="CLU_1219512_0_0_1"/>
<dbReference type="OrthoDB" id="4500473at2759"/>
<name>A0A0A2W025_BEABA</name>
<dbReference type="AlphaFoldDB" id="A0A0A2W025"/>
<organism evidence="1 2">
    <name type="scientific">Beauveria bassiana D1-5</name>
    <dbReference type="NCBI Taxonomy" id="1245745"/>
    <lineage>
        <taxon>Eukaryota</taxon>
        <taxon>Fungi</taxon>
        <taxon>Dikarya</taxon>
        <taxon>Ascomycota</taxon>
        <taxon>Pezizomycotina</taxon>
        <taxon>Sordariomycetes</taxon>
        <taxon>Hypocreomycetidae</taxon>
        <taxon>Hypocreales</taxon>
        <taxon>Cordycipitaceae</taxon>
        <taxon>Beauveria</taxon>
    </lineage>
</organism>
<protein>
    <submittedName>
        <fullName evidence="1">Uncharacterized protein</fullName>
    </submittedName>
</protein>
<gene>
    <name evidence="1" type="ORF">BBAD15_g8357</name>
</gene>